<reference evidence="1" key="1">
    <citation type="submission" date="2009-12" db="EMBL/GenBank/DDBJ databases">
        <authorList>
            <person name="Weinstock G."/>
            <person name="Sodergren E."/>
            <person name="Clifton S."/>
            <person name="Fulton L."/>
            <person name="Fulton B."/>
            <person name="Courtney L."/>
            <person name="Fronick C."/>
            <person name="Harrison M."/>
            <person name="Strong C."/>
            <person name="Farmer C."/>
            <person name="Delahaunty K."/>
            <person name="Markovic C."/>
            <person name="Hall O."/>
            <person name="Minx P."/>
            <person name="Tomlinson C."/>
            <person name="Mitreva M."/>
            <person name="Nelson J."/>
            <person name="Hou S."/>
            <person name="Wollam A."/>
            <person name="Pepin K.H."/>
            <person name="Johnson M."/>
            <person name="Bhonagiri V."/>
            <person name="Nash W.E."/>
            <person name="Warren W."/>
            <person name="Chinwalla A."/>
            <person name="Mardis E.R."/>
            <person name="Wilson R.K."/>
        </authorList>
    </citation>
    <scope>NUCLEOTIDE SEQUENCE [LARGE SCALE GENOMIC DNA]</scope>
    <source>
        <strain evidence="1">DSM 4541</strain>
    </source>
</reference>
<dbReference type="Proteomes" id="UP000005512">
    <property type="component" value="Unassembled WGS sequence"/>
</dbReference>
<accession>D1P0W1</accession>
<proteinExistence type="predicted"/>
<protein>
    <submittedName>
        <fullName evidence="1">Uncharacterized protein</fullName>
    </submittedName>
</protein>
<dbReference type="HOGENOM" id="CLU_684867_0_0_6"/>
<organism evidence="1 2">
    <name type="scientific">Providencia rustigianii DSM 4541</name>
    <dbReference type="NCBI Taxonomy" id="500637"/>
    <lineage>
        <taxon>Bacteria</taxon>
        <taxon>Pseudomonadati</taxon>
        <taxon>Pseudomonadota</taxon>
        <taxon>Gammaproteobacteria</taxon>
        <taxon>Enterobacterales</taxon>
        <taxon>Morganellaceae</taxon>
        <taxon>Providencia</taxon>
    </lineage>
</organism>
<name>D1P0W1_9GAMM</name>
<dbReference type="EMBL" id="ABXV02000017">
    <property type="protein sequence ID" value="EFB72980.1"/>
    <property type="molecule type" value="Genomic_DNA"/>
</dbReference>
<evidence type="ECO:0000313" key="1">
    <source>
        <dbReference type="EMBL" id="EFB72980.1"/>
    </source>
</evidence>
<gene>
    <name evidence="1" type="ORF">PROVRUST_05779</name>
</gene>
<keyword evidence="2" id="KW-1185">Reference proteome</keyword>
<comment type="caution">
    <text evidence="1">The sequence shown here is derived from an EMBL/GenBank/DDBJ whole genome shotgun (WGS) entry which is preliminary data.</text>
</comment>
<dbReference type="AlphaFoldDB" id="D1P0W1"/>
<evidence type="ECO:0000313" key="2">
    <source>
        <dbReference type="Proteomes" id="UP000005512"/>
    </source>
</evidence>
<dbReference type="STRING" id="500637.PROVRUST_05779"/>
<dbReference type="eggNOG" id="ENOG5030MD2">
    <property type="taxonomic scope" value="Bacteria"/>
</dbReference>
<sequence length="402" mass="45690">MYMRNQSLSTFSRSFINPFKSRQPATPSIPQTNTKQNIEANCLSRSLANVFLINEVSNHNIDFLRESQSLSSLPSYDEACSNQLPGLLTYSEATHLPTYTEANRPYAAYDTANNLLPSYDETISQFSTLKNESPAFLHTISAIKDHYLSIKHNQHLFKISLPANFHGKEDAIKSINKHRIGEEKNKLITDKKELQFQKYNKQVHDLAIKYFKYLSDVNYKNTFEGRDIYQHPALQNLSNEFAGKLQSTHKISKQTTQHLLKAAHETIINNGYSGLAQLMQHHGLITETQQAGVYLPQVDTFNHIKTVLKQQSADNAPAIFLQFIAGQETYAASIQSHRGTNQKVFKLVKADNSVSEFKNFTTFIEALETTLKASNLKNGLPLDRVIFQQYRQKNEPISLLDS</sequence>